<dbReference type="EMBL" id="CM037618">
    <property type="protein sequence ID" value="KAH7999395.1"/>
    <property type="molecule type" value="Genomic_DNA"/>
</dbReference>
<evidence type="ECO:0000313" key="2">
    <source>
        <dbReference type="Proteomes" id="UP000827872"/>
    </source>
</evidence>
<sequence length="456" mass="50667">MRAEAEGSEEAPRVAPYSLRSAPRYPPTPFRMKEREEEEEPRMLDSASSSEDDSSPTRRQRTNKSSNGRTRLQAGHISTVGIPDDSELIRPPIRRSPRIGYSYDPGKESTLNKTEGAATKEKDGSERKPEVKDTVHNYQTTQRYHSIEESQASVQKPYAFDQKATLRTRVPSKAHPQVQASILKKHSEAVNKSSAVQPAGHSVFWILLFVGTCVAAGGWYLLYPPSRTPEIDQALPAFKTQMRKLMSSYPSQDSELWKRIQTTLEKRLNSSQPRSEPAILLLTAAKEAEDALKCLSNQIADAFSFSQSTATIRIDGAGKAAQDSDAVKLAVDEELSSGFSGGKKAAVVHRFESLPAGSTLIFYKYCDHENAAFKDVALFLTVLLEEESLGKGLTLLQVEEKVKDFLSDKFTNSGMPSSYNHMDTDKLSGLWSRISHQVLPVWPESTLPQENCLQVK</sequence>
<dbReference type="Proteomes" id="UP000827872">
    <property type="component" value="Linkage Group LG05"/>
</dbReference>
<organism evidence="1 2">
    <name type="scientific">Sphaerodactylus townsendi</name>
    <dbReference type="NCBI Taxonomy" id="933632"/>
    <lineage>
        <taxon>Eukaryota</taxon>
        <taxon>Metazoa</taxon>
        <taxon>Chordata</taxon>
        <taxon>Craniata</taxon>
        <taxon>Vertebrata</taxon>
        <taxon>Euteleostomi</taxon>
        <taxon>Lepidosauria</taxon>
        <taxon>Squamata</taxon>
        <taxon>Bifurcata</taxon>
        <taxon>Gekkota</taxon>
        <taxon>Sphaerodactylidae</taxon>
        <taxon>Sphaerodactylus</taxon>
    </lineage>
</organism>
<evidence type="ECO:0000313" key="1">
    <source>
        <dbReference type="EMBL" id="KAH7999395.1"/>
    </source>
</evidence>
<keyword evidence="2" id="KW-1185">Reference proteome</keyword>
<gene>
    <name evidence="1" type="ORF">K3G42_009896</name>
</gene>
<accession>A0ACB8F221</accession>
<protein>
    <submittedName>
        <fullName evidence="1">Uncharacterized protein</fullName>
    </submittedName>
</protein>
<name>A0ACB8F221_9SAUR</name>
<comment type="caution">
    <text evidence="1">The sequence shown here is derived from an EMBL/GenBank/DDBJ whole genome shotgun (WGS) entry which is preliminary data.</text>
</comment>
<reference evidence="1" key="1">
    <citation type="submission" date="2021-08" db="EMBL/GenBank/DDBJ databases">
        <title>The first chromosome-level gecko genome reveals the dynamic sex chromosomes of Neotropical dwarf geckos (Sphaerodactylidae: Sphaerodactylus).</title>
        <authorList>
            <person name="Pinto B.J."/>
            <person name="Keating S.E."/>
            <person name="Gamble T."/>
        </authorList>
    </citation>
    <scope>NUCLEOTIDE SEQUENCE</scope>
    <source>
        <strain evidence="1">TG3544</strain>
    </source>
</reference>
<proteinExistence type="predicted"/>